<feature type="domain" description="Zn-dependent metallo-hydrolase RNA specificity" evidence="1">
    <location>
        <begin position="7"/>
        <end position="70"/>
    </location>
</feature>
<dbReference type="RefSeq" id="WP_269444180.1">
    <property type="nucleotide sequence ID" value="NZ_CP097463.1"/>
</dbReference>
<evidence type="ECO:0000313" key="2">
    <source>
        <dbReference type="EMBL" id="WAX57634.1"/>
    </source>
</evidence>
<proteinExistence type="predicted"/>
<dbReference type="InterPro" id="IPR011108">
    <property type="entry name" value="RMMBL"/>
</dbReference>
<keyword evidence="3" id="KW-1185">Reference proteome</keyword>
<dbReference type="Pfam" id="PF07521">
    <property type="entry name" value="RMMBL"/>
    <property type="match status" value="1"/>
</dbReference>
<evidence type="ECO:0000259" key="1">
    <source>
        <dbReference type="Pfam" id="PF07521"/>
    </source>
</evidence>
<organism evidence="2 3">
    <name type="scientific">Jatrophihabitans cynanchi</name>
    <dbReference type="NCBI Taxonomy" id="2944128"/>
    <lineage>
        <taxon>Bacteria</taxon>
        <taxon>Bacillati</taxon>
        <taxon>Actinomycetota</taxon>
        <taxon>Actinomycetes</taxon>
        <taxon>Jatrophihabitantales</taxon>
        <taxon>Jatrophihabitantaceae</taxon>
        <taxon>Jatrophihabitans</taxon>
    </lineage>
</organism>
<dbReference type="InterPro" id="IPR036866">
    <property type="entry name" value="RibonucZ/Hydroxyglut_hydro"/>
</dbReference>
<dbReference type="SUPFAM" id="SSF56281">
    <property type="entry name" value="Metallo-hydrolase/oxidoreductase"/>
    <property type="match status" value="1"/>
</dbReference>
<sequence>MKIHGEYVPVRAEVVVLDGFSAHADSTELLAWAGGAPAPRTGYVVHGEQHSSEALAARLHAELGWTAVVPREGERVLI</sequence>
<dbReference type="EMBL" id="CP097463">
    <property type="protein sequence ID" value="WAX57634.1"/>
    <property type="molecule type" value="Genomic_DNA"/>
</dbReference>
<protein>
    <recommendedName>
        <fullName evidence="1">Zn-dependent metallo-hydrolase RNA specificity domain-containing protein</fullName>
    </recommendedName>
</protein>
<reference evidence="2" key="1">
    <citation type="submission" date="2022-05" db="EMBL/GenBank/DDBJ databases">
        <title>Jatrophihabitans sp. SB3-54 whole genome sequence.</title>
        <authorList>
            <person name="Suh M.K."/>
            <person name="Eom M.K."/>
            <person name="Kim J.S."/>
            <person name="Kim H.S."/>
            <person name="Do H.E."/>
            <person name="Shin Y.K."/>
            <person name="Lee J.-S."/>
        </authorList>
    </citation>
    <scope>NUCLEOTIDE SEQUENCE</scope>
    <source>
        <strain evidence="2">SB3-54</strain>
    </source>
</reference>
<gene>
    <name evidence="2" type="ORF">M6B22_02430</name>
</gene>
<evidence type="ECO:0000313" key="3">
    <source>
        <dbReference type="Proteomes" id="UP001164693"/>
    </source>
</evidence>
<name>A0ABY7JYY4_9ACTN</name>
<accession>A0ABY7JYY4</accession>
<dbReference type="Proteomes" id="UP001164693">
    <property type="component" value="Chromosome"/>
</dbReference>